<dbReference type="PIRSF" id="PIRSF009160">
    <property type="entry name" value="UCP009160"/>
    <property type="match status" value="1"/>
</dbReference>
<comment type="caution">
    <text evidence="3">The sequence shown here is derived from an EMBL/GenBank/DDBJ whole genome shotgun (WGS) entry which is preliminary data.</text>
</comment>
<dbReference type="PANTHER" id="PTHR41282:SF1">
    <property type="entry name" value="CONSERVED TRANSMEMBRANE PROTEIN-RELATED"/>
    <property type="match status" value="1"/>
</dbReference>
<feature type="transmembrane region" description="Helical" evidence="2">
    <location>
        <begin position="97"/>
        <end position="117"/>
    </location>
</feature>
<protein>
    <submittedName>
        <fullName evidence="3">Putative membrane protein</fullName>
    </submittedName>
</protein>
<gene>
    <name evidence="3" type="ORF">CARN3_0989</name>
</gene>
<evidence type="ECO:0000256" key="2">
    <source>
        <dbReference type="SAM" id="Phobius"/>
    </source>
</evidence>
<feature type="transmembrane region" description="Helical" evidence="2">
    <location>
        <begin position="155"/>
        <end position="179"/>
    </location>
</feature>
<keyword evidence="2" id="KW-0812">Transmembrane</keyword>
<dbReference type="Pfam" id="PF12811">
    <property type="entry name" value="BaxI_1"/>
    <property type="match status" value="1"/>
</dbReference>
<dbReference type="InterPro" id="IPR010539">
    <property type="entry name" value="BaxI_1-like"/>
</dbReference>
<accession>E6PYK1</accession>
<feature type="transmembrane region" description="Helical" evidence="2">
    <location>
        <begin position="225"/>
        <end position="243"/>
    </location>
</feature>
<feature type="transmembrane region" description="Helical" evidence="2">
    <location>
        <begin position="191"/>
        <end position="213"/>
    </location>
</feature>
<feature type="transmembrane region" description="Helical" evidence="2">
    <location>
        <begin position="123"/>
        <end position="143"/>
    </location>
</feature>
<evidence type="ECO:0000256" key="1">
    <source>
        <dbReference type="SAM" id="MobiDB-lite"/>
    </source>
</evidence>
<feature type="region of interest" description="Disordered" evidence="1">
    <location>
        <begin position="1"/>
        <end position="22"/>
    </location>
</feature>
<feature type="transmembrane region" description="Helical" evidence="2">
    <location>
        <begin position="70"/>
        <end position="90"/>
    </location>
</feature>
<dbReference type="EMBL" id="CABN01000083">
    <property type="protein sequence ID" value="CBI00010.1"/>
    <property type="molecule type" value="Genomic_DNA"/>
</dbReference>
<feature type="transmembrane region" description="Helical" evidence="2">
    <location>
        <begin position="39"/>
        <end position="58"/>
    </location>
</feature>
<keyword evidence="2" id="KW-1133">Transmembrane helix</keyword>
<organism evidence="3">
    <name type="scientific">mine drainage metagenome</name>
    <dbReference type="NCBI Taxonomy" id="410659"/>
    <lineage>
        <taxon>unclassified sequences</taxon>
        <taxon>metagenomes</taxon>
        <taxon>ecological metagenomes</taxon>
    </lineage>
</organism>
<proteinExistence type="predicted"/>
<dbReference type="PANTHER" id="PTHR41282">
    <property type="entry name" value="CONSERVED TRANSMEMBRANE PROTEIN-RELATED"/>
    <property type="match status" value="1"/>
</dbReference>
<dbReference type="AlphaFoldDB" id="E6PYK1"/>
<name>E6PYK1_9ZZZZ</name>
<reference evidence="3" key="1">
    <citation type="submission" date="2009-10" db="EMBL/GenBank/DDBJ databases">
        <title>Diversity of trophic interactions inside an arsenic-rich microbial ecosystem.</title>
        <authorList>
            <person name="Bertin P.N."/>
            <person name="Heinrich-Salmeron A."/>
            <person name="Pelletier E."/>
            <person name="Goulhen-Chollet F."/>
            <person name="Arsene-Ploetze F."/>
            <person name="Gallien S."/>
            <person name="Calteau A."/>
            <person name="Vallenet D."/>
            <person name="Casiot C."/>
            <person name="Chane-Woon-Ming B."/>
            <person name="Giloteaux L."/>
            <person name="Barakat M."/>
            <person name="Bonnefoy V."/>
            <person name="Bruneel O."/>
            <person name="Chandler M."/>
            <person name="Cleiss J."/>
            <person name="Duran R."/>
            <person name="Elbaz-Poulichet F."/>
            <person name="Fonknechten N."/>
            <person name="Lauga B."/>
            <person name="Mornico D."/>
            <person name="Ortet P."/>
            <person name="Schaeffer C."/>
            <person name="Siguier P."/>
            <person name="Alexander Thil Smith A."/>
            <person name="Van Dorsselaer A."/>
            <person name="Weissenbach J."/>
            <person name="Medigue C."/>
            <person name="Le Paslier D."/>
        </authorList>
    </citation>
    <scope>NUCLEOTIDE SEQUENCE</scope>
</reference>
<keyword evidence="2" id="KW-0472">Membrane</keyword>
<evidence type="ECO:0000313" key="3">
    <source>
        <dbReference type="EMBL" id="CBI00010.1"/>
    </source>
</evidence>
<sequence>MALMRTSNPALNERQFRGGGNNTGGYPMQLGETMTLNGTVNKTGILLVCAMATAYWTWEQFLASGNPASVSGWMMLGLIGGLVLALVTVFKKEWAGVTAPAYALCEGLVLGGLSAMFEARFPGIAIEAVSLTFGVLFVLLFAYRLKLIRVTEKMRLGIVAATGAVMLFYLAQMVLGFFHVRFTTLNGSGPLSIGISLVIVGIAAMNLVLDFDMIETGVRMGAPKYMEWYGAFGLMVTLVWLYMEMLNLLSKLNSRR</sequence>
<feature type="compositionally biased region" description="Polar residues" evidence="1">
    <location>
        <begin position="1"/>
        <end position="10"/>
    </location>
</feature>